<feature type="domain" description="Peptidase S12 Pab87-related C-terminal" evidence="3">
    <location>
        <begin position="382"/>
        <end position="460"/>
    </location>
</feature>
<dbReference type="Gene3D" id="3.40.710.10">
    <property type="entry name" value="DD-peptidase/beta-lactamase superfamily"/>
    <property type="match status" value="1"/>
</dbReference>
<dbReference type="PANTHER" id="PTHR46825">
    <property type="entry name" value="D-ALANYL-D-ALANINE-CARBOXYPEPTIDASE/ENDOPEPTIDASE AMPH"/>
    <property type="match status" value="1"/>
</dbReference>
<feature type="transmembrane region" description="Helical" evidence="1">
    <location>
        <begin position="7"/>
        <end position="28"/>
    </location>
</feature>
<keyword evidence="1" id="KW-0812">Transmembrane</keyword>
<evidence type="ECO:0000313" key="5">
    <source>
        <dbReference type="Proteomes" id="UP000254893"/>
    </source>
</evidence>
<organism evidence="4 5">
    <name type="scientific">Sphingobacterium spiritivorum</name>
    <name type="common">Flavobacterium spiritivorum</name>
    <dbReference type="NCBI Taxonomy" id="258"/>
    <lineage>
        <taxon>Bacteria</taxon>
        <taxon>Pseudomonadati</taxon>
        <taxon>Bacteroidota</taxon>
        <taxon>Sphingobacteriia</taxon>
        <taxon>Sphingobacteriales</taxon>
        <taxon>Sphingobacteriaceae</taxon>
        <taxon>Sphingobacterium</taxon>
    </lineage>
</organism>
<evidence type="ECO:0000256" key="1">
    <source>
        <dbReference type="SAM" id="Phobius"/>
    </source>
</evidence>
<dbReference type="InterPro" id="IPR001466">
    <property type="entry name" value="Beta-lactam-related"/>
</dbReference>
<dbReference type="AlphaFoldDB" id="A0A380BGU8"/>
<dbReference type="InterPro" id="IPR012338">
    <property type="entry name" value="Beta-lactam/transpept-like"/>
</dbReference>
<evidence type="ECO:0000259" key="2">
    <source>
        <dbReference type="Pfam" id="PF00144"/>
    </source>
</evidence>
<name>A0A380BGU8_SPHSI</name>
<dbReference type="EMBL" id="UGYW01000002">
    <property type="protein sequence ID" value="SUJ01290.1"/>
    <property type="molecule type" value="Genomic_DNA"/>
</dbReference>
<accession>A0A380BGU8</accession>
<keyword evidence="1" id="KW-1133">Transmembrane helix</keyword>
<gene>
    <name evidence="4" type="primary">pbpE_1</name>
    <name evidence="4" type="ORF">NCTC11388_00750</name>
</gene>
<feature type="domain" description="Beta-lactamase-related" evidence="2">
    <location>
        <begin position="56"/>
        <end position="348"/>
    </location>
</feature>
<dbReference type="SUPFAM" id="SSF56601">
    <property type="entry name" value="beta-lactamase/transpeptidase-like"/>
    <property type="match status" value="1"/>
</dbReference>
<dbReference type="Pfam" id="PF11954">
    <property type="entry name" value="DUF3471"/>
    <property type="match status" value="1"/>
</dbReference>
<dbReference type="InterPro" id="IPR050491">
    <property type="entry name" value="AmpC-like"/>
</dbReference>
<dbReference type="InterPro" id="IPR021860">
    <property type="entry name" value="Peptidase_S12_Pab87-rel_C"/>
</dbReference>
<proteinExistence type="predicted"/>
<dbReference type="Proteomes" id="UP000254893">
    <property type="component" value="Unassembled WGS sequence"/>
</dbReference>
<evidence type="ECO:0000259" key="3">
    <source>
        <dbReference type="Pfam" id="PF11954"/>
    </source>
</evidence>
<protein>
    <submittedName>
        <fullName evidence="4">Penicillin-binding protein E</fullName>
    </submittedName>
</protein>
<sequence>MGLDKKSYFLIMKSSIGYIAFMCFFLYFNVHNTFGQQLNSKKTHPSKLDLNNLDDKITQWQKVLNIPNVAISIIENNKVLDTKVYGNLSNGDTAPKNMIFEVASLTKVVFSTLVLKLVDQKRWKLDEPLAKYFIDPEVASDPYSRKITTRDILSHQSGFDNWRWMNSAGKLKFNFEPGTKFNYSGEGMEYLRSAIERKFHTSLSNMADSLLFKPLNMFDTNHQWNGKKNFERYARMYDADGAEIKKADYSIQASAAAGLTTTIDDLSKFAVEVLKGAHLSRPLYNEMIKTQSVINPNLQQGLGWRVINDLPNNEYALQHGGNDPGVAAIIVLLPKSKRGIIVLTNADNGLIMCNNIVRAVFPEGKEIIHKAFKSSKLNEIPKVIQLSDSTLKNYEGHYKREDGVDVTVTVKNQGLVLRMAGIPLLNLLPQTEERFFLMDMDAKVFFTKNNDGTVNSVTIQDGDNNIKCIKVYH</sequence>
<keyword evidence="1" id="KW-0472">Membrane</keyword>
<dbReference type="Pfam" id="PF00144">
    <property type="entry name" value="Beta-lactamase"/>
    <property type="match status" value="1"/>
</dbReference>
<reference evidence="4 5" key="1">
    <citation type="submission" date="2018-06" db="EMBL/GenBank/DDBJ databases">
        <authorList>
            <consortium name="Pathogen Informatics"/>
            <person name="Doyle S."/>
        </authorList>
    </citation>
    <scope>NUCLEOTIDE SEQUENCE [LARGE SCALE GENOMIC DNA]</scope>
    <source>
        <strain evidence="4 5">NCTC11388</strain>
    </source>
</reference>
<dbReference type="PANTHER" id="PTHR46825:SF8">
    <property type="entry name" value="BETA-LACTAMASE-RELATED"/>
    <property type="match status" value="1"/>
</dbReference>
<evidence type="ECO:0000313" key="4">
    <source>
        <dbReference type="EMBL" id="SUJ01290.1"/>
    </source>
</evidence>